<reference evidence="11" key="2">
    <citation type="submission" date="2025-09" db="UniProtKB">
        <authorList>
            <consortium name="Ensembl"/>
        </authorList>
    </citation>
    <scope>IDENTIFICATION</scope>
</reference>
<evidence type="ECO:0000256" key="7">
    <source>
        <dbReference type="ARBA" id="ARBA00023157"/>
    </source>
</evidence>
<dbReference type="GeneTree" id="ENSGT00390000008557"/>
<evidence type="ECO:0000313" key="11">
    <source>
        <dbReference type="Ensembl" id="ENSLLEP00000040944.1"/>
    </source>
</evidence>
<evidence type="ECO:0000259" key="10">
    <source>
        <dbReference type="Pfam" id="PF25241"/>
    </source>
</evidence>
<dbReference type="InterPro" id="IPR002172">
    <property type="entry name" value="LDrepeatLR_classA_rpt"/>
</dbReference>
<dbReference type="PANTHER" id="PTHR24270">
    <property type="entry name" value="LOW-DENSITY LIPOPROTEIN RECEPTOR-RELATED"/>
    <property type="match status" value="1"/>
</dbReference>
<feature type="domain" description="LDLRAD1-like C-terminal" evidence="10">
    <location>
        <begin position="168"/>
        <end position="205"/>
    </location>
</feature>
<dbReference type="InterPro" id="IPR023415">
    <property type="entry name" value="LDLR_class-A_CS"/>
</dbReference>
<evidence type="ECO:0000256" key="2">
    <source>
        <dbReference type="ARBA" id="ARBA00004308"/>
    </source>
</evidence>
<name>A0A8C5WIJ2_9ANUR</name>
<dbReference type="GO" id="GO:0005886">
    <property type="term" value="C:plasma membrane"/>
    <property type="evidence" value="ECO:0007669"/>
    <property type="project" value="TreeGrafter"/>
</dbReference>
<proteinExistence type="predicted"/>
<dbReference type="GO" id="GO:0016192">
    <property type="term" value="P:vesicle-mediated transport"/>
    <property type="evidence" value="ECO:0007669"/>
    <property type="project" value="UniProtKB-ARBA"/>
</dbReference>
<dbReference type="Ensembl" id="ENSLLET00000042599.1">
    <property type="protein sequence ID" value="ENSLLEP00000040944.1"/>
    <property type="gene ID" value="ENSLLEG00000026067.1"/>
</dbReference>
<dbReference type="PROSITE" id="PS01209">
    <property type="entry name" value="LDLRA_1"/>
    <property type="match status" value="1"/>
</dbReference>
<protein>
    <recommendedName>
        <fullName evidence="10">LDLRAD1-like C-terminal domain-containing protein</fullName>
    </recommendedName>
</protein>
<accession>A0A8C5WIJ2</accession>
<reference evidence="11" key="1">
    <citation type="submission" date="2025-08" db="UniProtKB">
        <authorList>
            <consortium name="Ensembl"/>
        </authorList>
    </citation>
    <scope>IDENTIFICATION</scope>
</reference>
<dbReference type="SMART" id="SM00192">
    <property type="entry name" value="LDLa"/>
    <property type="match status" value="2"/>
</dbReference>
<dbReference type="Pfam" id="PF25241">
    <property type="entry name" value="LDLRAD1_C"/>
    <property type="match status" value="1"/>
</dbReference>
<evidence type="ECO:0000256" key="6">
    <source>
        <dbReference type="ARBA" id="ARBA00023136"/>
    </source>
</evidence>
<keyword evidence="5 9" id="KW-1133">Transmembrane helix</keyword>
<feature type="transmembrane region" description="Helical" evidence="9">
    <location>
        <begin position="44"/>
        <end position="70"/>
    </location>
</feature>
<keyword evidence="7" id="KW-1015">Disulfide bond</keyword>
<sequence>MSSNKVFPIHQDYDTFTISTEWDSRRSVTFERTKDCHSCPTRRCFCITLSVLLILGAIAGAVSLGAIYGIPQNQNVYTRQCKTSTNSTGFLCDDRQTCISPSALCDRRTDCSNGEDESTQYCGLLPNSLPENLVFRCANRRSWTYIDKLCDKKNDCGDCSDESTLRCPVCPGWRCTTVFYADCGCIPKTRCHDNIQDCVNWSDEVSCK</sequence>
<evidence type="ECO:0000256" key="1">
    <source>
        <dbReference type="ARBA" id="ARBA00004167"/>
    </source>
</evidence>
<organism evidence="11 12">
    <name type="scientific">Leptobrachium leishanense</name>
    <name type="common">Leishan spiny toad</name>
    <dbReference type="NCBI Taxonomy" id="445787"/>
    <lineage>
        <taxon>Eukaryota</taxon>
        <taxon>Metazoa</taxon>
        <taxon>Chordata</taxon>
        <taxon>Craniata</taxon>
        <taxon>Vertebrata</taxon>
        <taxon>Euteleostomi</taxon>
        <taxon>Amphibia</taxon>
        <taxon>Batrachia</taxon>
        <taxon>Anura</taxon>
        <taxon>Pelobatoidea</taxon>
        <taxon>Megophryidae</taxon>
        <taxon>Leptobrachium</taxon>
    </lineage>
</organism>
<keyword evidence="4" id="KW-0677">Repeat</keyword>
<evidence type="ECO:0000256" key="9">
    <source>
        <dbReference type="SAM" id="Phobius"/>
    </source>
</evidence>
<dbReference type="SUPFAM" id="SSF57424">
    <property type="entry name" value="LDL receptor-like module"/>
    <property type="match status" value="1"/>
</dbReference>
<dbReference type="PROSITE" id="PS50068">
    <property type="entry name" value="LDLRA_2"/>
    <property type="match status" value="1"/>
</dbReference>
<dbReference type="CDD" id="cd00112">
    <property type="entry name" value="LDLa"/>
    <property type="match status" value="1"/>
</dbReference>
<dbReference type="InterPro" id="IPR050685">
    <property type="entry name" value="LDLR"/>
</dbReference>
<comment type="subcellular location">
    <subcellularLocation>
        <location evidence="2">Endomembrane system</location>
    </subcellularLocation>
    <subcellularLocation>
        <location evidence="1">Membrane</location>
        <topology evidence="1">Single-pass membrane protein</topology>
    </subcellularLocation>
</comment>
<dbReference type="InterPro" id="IPR057430">
    <property type="entry name" value="LDLRAD1_C"/>
</dbReference>
<comment type="caution">
    <text evidence="8">Lacks conserved residue(s) required for the propagation of feature annotation.</text>
</comment>
<keyword evidence="3 9" id="KW-0812">Transmembrane</keyword>
<evidence type="ECO:0000256" key="5">
    <source>
        <dbReference type="ARBA" id="ARBA00022989"/>
    </source>
</evidence>
<evidence type="ECO:0000313" key="12">
    <source>
        <dbReference type="Proteomes" id="UP000694569"/>
    </source>
</evidence>
<dbReference type="OrthoDB" id="2019384at2759"/>
<keyword evidence="12" id="KW-1185">Reference proteome</keyword>
<dbReference type="AlphaFoldDB" id="A0A8C5WIJ2"/>
<keyword evidence="6 9" id="KW-0472">Membrane</keyword>
<dbReference type="Proteomes" id="UP000694569">
    <property type="component" value="Unplaced"/>
</dbReference>
<dbReference type="GO" id="GO:0012505">
    <property type="term" value="C:endomembrane system"/>
    <property type="evidence" value="ECO:0007669"/>
    <property type="project" value="UniProtKB-SubCell"/>
</dbReference>
<evidence type="ECO:0000256" key="3">
    <source>
        <dbReference type="ARBA" id="ARBA00022692"/>
    </source>
</evidence>
<evidence type="ECO:0000256" key="8">
    <source>
        <dbReference type="PROSITE-ProRule" id="PRU00124"/>
    </source>
</evidence>
<dbReference type="Gene3D" id="4.10.400.10">
    <property type="entry name" value="Low-density Lipoprotein Receptor"/>
    <property type="match status" value="2"/>
</dbReference>
<evidence type="ECO:0000256" key="4">
    <source>
        <dbReference type="ARBA" id="ARBA00022737"/>
    </source>
</evidence>
<dbReference type="PRINTS" id="PR00261">
    <property type="entry name" value="LDLRECEPTOR"/>
</dbReference>
<dbReference type="Pfam" id="PF00057">
    <property type="entry name" value="Ldl_recept_a"/>
    <property type="match status" value="1"/>
</dbReference>
<dbReference type="InterPro" id="IPR036055">
    <property type="entry name" value="LDL_receptor-like_sf"/>
</dbReference>